<keyword evidence="1" id="KW-0472">Membrane</keyword>
<dbReference type="Proteomes" id="UP000195652">
    <property type="component" value="Chromosome"/>
</dbReference>
<dbReference type="AlphaFoldDB" id="A0A7Y4LK53"/>
<feature type="transmembrane region" description="Helical" evidence="1">
    <location>
        <begin position="82"/>
        <end position="101"/>
    </location>
</feature>
<dbReference type="InterPro" id="IPR021414">
    <property type="entry name" value="DUF3054"/>
</dbReference>
<accession>A0A7Y4LK53</accession>
<feature type="transmembrane region" description="Helical" evidence="1">
    <location>
        <begin position="55"/>
        <end position="76"/>
    </location>
</feature>
<evidence type="ECO:0000313" key="3">
    <source>
        <dbReference type="Proteomes" id="UP000195652"/>
    </source>
</evidence>
<keyword evidence="3" id="KW-1185">Reference proteome</keyword>
<sequence>MKYFWYDVIAVLAFAIFARAAHGGLGIIQILDTWWPFLIGTALGWLLIRARNPLALGNGAIVWGATAAAGLTVWGIRHGQVPHWSFMIVATVMSGILLLGWRVVSGKMRRTTENA</sequence>
<evidence type="ECO:0000313" key="2">
    <source>
        <dbReference type="EMBL" id="ARU46898.1"/>
    </source>
</evidence>
<reference evidence="2 3" key="3">
    <citation type="journal article" date="2020" name="Int. J. Syst. Evol. Microbiol.">
        <title>Corynebacterium silvaticum sp. nov., a unique group of NTTB corynebacteria in wild boar and roe deer.</title>
        <authorList>
            <person name="Dangel A."/>
            <person name="Berger A."/>
            <person name="Rau J."/>
            <person name="Eisenberg T."/>
            <person name="Kampfer P."/>
            <person name="Margos G."/>
            <person name="Contzen M."/>
            <person name="Busse H.J."/>
            <person name="Konrad R."/>
            <person name="Peters M."/>
            <person name="Sting R."/>
            <person name="Sing A."/>
        </authorList>
    </citation>
    <scope>NUCLEOTIDE SEQUENCE [LARGE SCALE GENOMIC DNA]</scope>
    <source>
        <strain evidence="2 3">PO100/5</strain>
    </source>
</reference>
<reference evidence="2 3" key="1">
    <citation type="journal article" date="2014" name="BMC Vet. Res.">
        <title>First report of Corynebacterium pseudotuberculosis from caseous lymphadenitis lesions in Black Alentejano pig (Sus scrofa domesticus).</title>
        <authorList>
            <person name="Oliveira M."/>
            <person name="Barroco C."/>
            <person name="Mottola C."/>
            <person name="Santos R."/>
            <person name="Lemsaddek A."/>
            <person name="Tavares L."/>
            <person name="Semedo-Lemsaddek T."/>
        </authorList>
    </citation>
    <scope>NUCLEOTIDE SEQUENCE [LARGE SCALE GENOMIC DNA]</scope>
    <source>
        <strain evidence="2 3">PO100/5</strain>
    </source>
</reference>
<keyword evidence="1" id="KW-0812">Transmembrane</keyword>
<dbReference type="Pfam" id="PF11255">
    <property type="entry name" value="DUF3054"/>
    <property type="match status" value="1"/>
</dbReference>
<reference evidence="2 3" key="2">
    <citation type="journal article" date="2020" name="Antonie Van Leeuwenhoek">
        <title>Phylogenomic characterisation of a novel corynebacterial species pathogenic to animals.</title>
        <authorList>
            <person name="Moller J."/>
            <person name="Musella L."/>
            <person name="Melnikov V."/>
            <person name="Geissdorfer W."/>
            <person name="Burkovski A."/>
            <person name="Sangal V."/>
        </authorList>
    </citation>
    <scope>NUCLEOTIDE SEQUENCE [LARGE SCALE GENOMIC DNA]</scope>
    <source>
        <strain evidence="2 3">PO100/5</strain>
    </source>
</reference>
<gene>
    <name evidence="2" type="ORF">CBE74_11095</name>
</gene>
<reference evidence="2 3" key="4">
    <citation type="journal article" date="2020" name="PLoS ONE">
        <title>Taxonomic classification of strain PO100/5 shows a broader geographic distribution and genetic markers of the recently described Corynebacterium silvaticum.</title>
        <authorList>
            <person name="Viana M.V.C."/>
            <person name="Profeta R."/>
            <person name="da Silva A.L."/>
            <person name="Hurtado R."/>
            <person name="Cerqueira J.C."/>
            <person name="Ribeiro B.F.S."/>
            <person name="Almeida M.O."/>
            <person name="Morais-Rodrigues F."/>
            <person name="Soares S.C."/>
            <person name="Oliveira M."/>
            <person name="Tavares L."/>
            <person name="Figueiredo H."/>
            <person name="Wattam A.R."/>
            <person name="Barh D."/>
            <person name="Ghosh P."/>
            <person name="Silva A."/>
            <person name="Azevedo V."/>
        </authorList>
    </citation>
    <scope>NUCLEOTIDE SEQUENCE [LARGE SCALE GENOMIC DNA]</scope>
    <source>
        <strain evidence="2 3">PO100/5</strain>
    </source>
</reference>
<dbReference type="GeneID" id="75008758"/>
<dbReference type="KEGG" id="csil:CBE74_11095"/>
<protein>
    <submittedName>
        <fullName evidence="2">DUF3054 domain-containing protein</fullName>
    </submittedName>
</protein>
<feature type="transmembrane region" description="Helical" evidence="1">
    <location>
        <begin position="33"/>
        <end position="48"/>
    </location>
</feature>
<proteinExistence type="predicted"/>
<organism evidence="2 3">
    <name type="scientific">Corynebacterium silvaticum</name>
    <dbReference type="NCBI Taxonomy" id="2320431"/>
    <lineage>
        <taxon>Bacteria</taxon>
        <taxon>Bacillati</taxon>
        <taxon>Actinomycetota</taxon>
        <taxon>Actinomycetes</taxon>
        <taxon>Mycobacteriales</taxon>
        <taxon>Corynebacteriaceae</taxon>
        <taxon>Corynebacterium</taxon>
    </lineage>
</organism>
<dbReference type="OrthoDB" id="3698172at2"/>
<dbReference type="EMBL" id="CP021417">
    <property type="protein sequence ID" value="ARU46898.1"/>
    <property type="molecule type" value="Genomic_DNA"/>
</dbReference>
<evidence type="ECO:0000256" key="1">
    <source>
        <dbReference type="SAM" id="Phobius"/>
    </source>
</evidence>
<name>A0A7Y4LK53_9CORY</name>
<dbReference type="RefSeq" id="WP_087454676.1">
    <property type="nucleotide sequence ID" value="NZ_CP021417.2"/>
</dbReference>
<keyword evidence="1" id="KW-1133">Transmembrane helix</keyword>